<protein>
    <submittedName>
        <fullName evidence="2">HEPHL-like protein</fullName>
    </submittedName>
</protein>
<dbReference type="InterPro" id="IPR008972">
    <property type="entry name" value="Cupredoxin"/>
</dbReference>
<evidence type="ECO:0000256" key="1">
    <source>
        <dbReference type="SAM" id="MobiDB-lite"/>
    </source>
</evidence>
<accession>A0ABY7FHG4</accession>
<dbReference type="EMBL" id="CP111022">
    <property type="protein sequence ID" value="WAR20196.1"/>
    <property type="molecule type" value="Genomic_DNA"/>
</dbReference>
<proteinExistence type="predicted"/>
<organism evidence="2 4">
    <name type="scientific">Mya arenaria</name>
    <name type="common">Soft-shell clam</name>
    <dbReference type="NCBI Taxonomy" id="6604"/>
    <lineage>
        <taxon>Eukaryota</taxon>
        <taxon>Metazoa</taxon>
        <taxon>Spiralia</taxon>
        <taxon>Lophotrochozoa</taxon>
        <taxon>Mollusca</taxon>
        <taxon>Bivalvia</taxon>
        <taxon>Autobranchia</taxon>
        <taxon>Heteroconchia</taxon>
        <taxon>Euheterodonta</taxon>
        <taxon>Imparidentia</taxon>
        <taxon>Neoheterodontei</taxon>
        <taxon>Myida</taxon>
        <taxon>Myoidea</taxon>
        <taxon>Myidae</taxon>
        <taxon>Mya</taxon>
    </lineage>
</organism>
<feature type="region of interest" description="Disordered" evidence="1">
    <location>
        <begin position="1"/>
        <end position="20"/>
    </location>
</feature>
<dbReference type="Gene3D" id="2.60.40.420">
    <property type="entry name" value="Cupredoxins - blue copper proteins"/>
    <property type="match status" value="1"/>
</dbReference>
<dbReference type="Proteomes" id="UP001164746">
    <property type="component" value="Chromosome 11"/>
</dbReference>
<gene>
    <name evidence="2" type="ORF">MAR_002034</name>
    <name evidence="3" type="ORF">MAR_002075</name>
</gene>
<sequence length="295" mass="33510">MASKGNFSIHPHGDFYDKRGEGARYEDRTSGADKRHTPTADDDACVPLGYHGHANPTRDIASGLAGIRLICKKGLWLISSQYTKYAYYLNKNIFLINMIPFAVHTCLARLMPIKNVKMSTRSSLYTPISLTKTRAFSLKKAFKNADNQMLARQGLFRTIKRNAPYQWLCLRQLAPIQIESRRSSGFLRHVIESCEPDHENKWTYHDYKAQANRERIGQLGEFSQRIHSGLSSWPLASLLPKPRPCKGMLAFVDVSNKPVPSEIVGPSQSHGRIRKYYLAIEEIIWDYAPGLTPDK</sequence>
<dbReference type="SUPFAM" id="SSF49503">
    <property type="entry name" value="Cupredoxins"/>
    <property type="match status" value="1"/>
</dbReference>
<reference evidence="2" key="1">
    <citation type="submission" date="2022-11" db="EMBL/GenBank/DDBJ databases">
        <title>Centuries of genome instability and evolution in soft-shell clam transmissible cancer (bioRxiv).</title>
        <authorList>
            <person name="Hart S.F.M."/>
            <person name="Yonemitsu M.A."/>
            <person name="Giersch R.M."/>
            <person name="Beal B.F."/>
            <person name="Arriagada G."/>
            <person name="Davis B.W."/>
            <person name="Ostrander E.A."/>
            <person name="Goff S.P."/>
            <person name="Metzger M.J."/>
        </authorList>
    </citation>
    <scope>NUCLEOTIDE SEQUENCE</scope>
    <source>
        <strain evidence="2">MELC-2E11</strain>
        <tissue evidence="2">Siphon/mantle</tissue>
    </source>
</reference>
<dbReference type="EMBL" id="CP111022">
    <property type="protein sequence ID" value="WAR20237.1"/>
    <property type="molecule type" value="Genomic_DNA"/>
</dbReference>
<evidence type="ECO:0000313" key="3">
    <source>
        <dbReference type="EMBL" id="WAR20237.1"/>
    </source>
</evidence>
<name>A0ABY7FHG4_MYAAR</name>
<feature type="compositionally biased region" description="Basic and acidic residues" evidence="1">
    <location>
        <begin position="11"/>
        <end position="20"/>
    </location>
</feature>
<evidence type="ECO:0000313" key="4">
    <source>
        <dbReference type="Proteomes" id="UP001164746"/>
    </source>
</evidence>
<evidence type="ECO:0000313" key="2">
    <source>
        <dbReference type="EMBL" id="WAR20196.1"/>
    </source>
</evidence>
<keyword evidence="4" id="KW-1185">Reference proteome</keyword>